<evidence type="ECO:0000256" key="1">
    <source>
        <dbReference type="SAM" id="Phobius"/>
    </source>
</evidence>
<keyword evidence="1" id="KW-0812">Transmembrane</keyword>
<sequence>MNNILEFWEDFKIQTEFLTDQLINPIDPVLSSLSEADLPIKAVLYGIGGLLCFMLIIAVILTILLLYRSFRDHLYENPDELSLGHGIGRSDKCACGRGSACCCSILFAIMVL</sequence>
<keyword evidence="1" id="KW-1133">Transmembrane helix</keyword>
<reference evidence="2 3" key="1">
    <citation type="submission" date="2019-07" db="EMBL/GenBank/DDBJ databases">
        <authorList>
            <person name="Jastrzebski P J."/>
            <person name="Paukszto L."/>
            <person name="Jastrzebski P J."/>
        </authorList>
    </citation>
    <scope>NUCLEOTIDE SEQUENCE [LARGE SCALE GENOMIC DNA]</scope>
    <source>
        <strain evidence="2 3">WMS-il1</strain>
    </source>
</reference>
<feature type="non-terminal residue" evidence="2">
    <location>
        <position position="112"/>
    </location>
</feature>
<protein>
    <submittedName>
        <fullName evidence="2">Uncharacterized protein</fullName>
    </submittedName>
</protein>
<dbReference type="AlphaFoldDB" id="A0A564Z812"/>
<gene>
    <name evidence="2" type="ORF">WMSIL1_LOCUS13566</name>
</gene>
<proteinExistence type="predicted"/>
<dbReference type="EMBL" id="CABIJS010000697">
    <property type="protein sequence ID" value="VUZ55651.1"/>
    <property type="molecule type" value="Genomic_DNA"/>
</dbReference>
<feature type="transmembrane region" description="Helical" evidence="1">
    <location>
        <begin position="42"/>
        <end position="67"/>
    </location>
</feature>
<name>A0A564Z812_HYMDI</name>
<evidence type="ECO:0000313" key="3">
    <source>
        <dbReference type="Proteomes" id="UP000321570"/>
    </source>
</evidence>
<accession>A0A564Z812</accession>
<keyword evidence="3" id="KW-1185">Reference proteome</keyword>
<keyword evidence="1" id="KW-0472">Membrane</keyword>
<organism evidence="2 3">
    <name type="scientific">Hymenolepis diminuta</name>
    <name type="common">Rat tapeworm</name>
    <dbReference type="NCBI Taxonomy" id="6216"/>
    <lineage>
        <taxon>Eukaryota</taxon>
        <taxon>Metazoa</taxon>
        <taxon>Spiralia</taxon>
        <taxon>Lophotrochozoa</taxon>
        <taxon>Platyhelminthes</taxon>
        <taxon>Cestoda</taxon>
        <taxon>Eucestoda</taxon>
        <taxon>Cyclophyllidea</taxon>
        <taxon>Hymenolepididae</taxon>
        <taxon>Hymenolepis</taxon>
    </lineage>
</organism>
<evidence type="ECO:0000313" key="2">
    <source>
        <dbReference type="EMBL" id="VUZ55651.1"/>
    </source>
</evidence>
<dbReference type="Proteomes" id="UP000321570">
    <property type="component" value="Unassembled WGS sequence"/>
</dbReference>